<dbReference type="PANTHER" id="PTHR33332">
    <property type="entry name" value="REVERSE TRANSCRIPTASE DOMAIN-CONTAINING PROTEIN"/>
    <property type="match status" value="1"/>
</dbReference>
<proteinExistence type="predicted"/>
<keyword evidence="1" id="KW-0695">RNA-directed DNA polymerase</keyword>
<evidence type="ECO:0000313" key="2">
    <source>
        <dbReference type="Proteomes" id="UP000233556"/>
    </source>
</evidence>
<reference evidence="2" key="2">
    <citation type="submission" date="2017-12" db="EMBL/GenBank/DDBJ databases">
        <title>Genome sequence of the Bar-tailed Godwit (Limosa lapponica baueri).</title>
        <authorList>
            <person name="Lima N.C.B."/>
            <person name="Parody-Merino A.M."/>
            <person name="Battley P.F."/>
            <person name="Fidler A.E."/>
            <person name="Prosdocimi F."/>
        </authorList>
    </citation>
    <scope>NUCLEOTIDE SEQUENCE [LARGE SCALE GENOMIC DNA]</scope>
</reference>
<reference evidence="2" key="1">
    <citation type="submission" date="2017-11" db="EMBL/GenBank/DDBJ databases">
        <authorList>
            <person name="Lima N.C."/>
            <person name="Parody-Merino A.M."/>
            <person name="Battley P.F."/>
            <person name="Fidler A.E."/>
            <person name="Prosdocimi F."/>
        </authorList>
    </citation>
    <scope>NUCLEOTIDE SEQUENCE [LARGE SCALE GENOMIC DNA]</scope>
</reference>
<dbReference type="EMBL" id="KZ505698">
    <property type="protein sequence ID" value="PKU46771.1"/>
    <property type="molecule type" value="Genomic_DNA"/>
</dbReference>
<dbReference type="OrthoDB" id="416454at2759"/>
<sequence>MTSSVPQTSVLEPVQFNVFINGTDNGIECTLSKFADDIKLSGAADTPEGLDAIQRDVDKLEKWACVNQRSAGFCTWVGTTSGIHAGWGMKEFRATLPRRTWGNKKLDMHSQPRRPTVS</sequence>
<protein>
    <submittedName>
        <fullName evidence="1">Rna-directed dna polymerase from mobile element jockey-like</fullName>
    </submittedName>
</protein>
<organism evidence="1 2">
    <name type="scientific">Limosa lapponica baueri</name>
    <dbReference type="NCBI Taxonomy" id="1758121"/>
    <lineage>
        <taxon>Eukaryota</taxon>
        <taxon>Metazoa</taxon>
        <taxon>Chordata</taxon>
        <taxon>Craniata</taxon>
        <taxon>Vertebrata</taxon>
        <taxon>Euteleostomi</taxon>
        <taxon>Archelosauria</taxon>
        <taxon>Archosauria</taxon>
        <taxon>Dinosauria</taxon>
        <taxon>Saurischia</taxon>
        <taxon>Theropoda</taxon>
        <taxon>Coelurosauria</taxon>
        <taxon>Aves</taxon>
        <taxon>Neognathae</taxon>
        <taxon>Neoaves</taxon>
        <taxon>Charadriiformes</taxon>
        <taxon>Scolopacidae</taxon>
        <taxon>Limosa</taxon>
    </lineage>
</organism>
<dbReference type="GO" id="GO:0003964">
    <property type="term" value="F:RNA-directed DNA polymerase activity"/>
    <property type="evidence" value="ECO:0007669"/>
    <property type="project" value="UniProtKB-KW"/>
</dbReference>
<dbReference type="AlphaFoldDB" id="A0A2I0UL50"/>
<evidence type="ECO:0000313" key="1">
    <source>
        <dbReference type="EMBL" id="PKU46771.1"/>
    </source>
</evidence>
<gene>
    <name evidence="1" type="ORF">llap_2930</name>
</gene>
<name>A0A2I0UL50_LIMLA</name>
<keyword evidence="1" id="KW-0548">Nucleotidyltransferase</keyword>
<accession>A0A2I0UL50</accession>
<keyword evidence="1" id="KW-0808">Transferase</keyword>
<dbReference type="Proteomes" id="UP000233556">
    <property type="component" value="Unassembled WGS sequence"/>
</dbReference>
<keyword evidence="2" id="KW-1185">Reference proteome</keyword>